<accession>A0AAV7T4E0</accession>
<reference evidence="1" key="1">
    <citation type="journal article" date="2022" name="bioRxiv">
        <title>Sequencing and chromosome-scale assembly of the giantPleurodeles waltlgenome.</title>
        <authorList>
            <person name="Brown T."/>
            <person name="Elewa A."/>
            <person name="Iarovenko S."/>
            <person name="Subramanian E."/>
            <person name="Araus A.J."/>
            <person name="Petzold A."/>
            <person name="Susuki M."/>
            <person name="Suzuki K.-i.T."/>
            <person name="Hayashi T."/>
            <person name="Toyoda A."/>
            <person name="Oliveira C."/>
            <person name="Osipova E."/>
            <person name="Leigh N.D."/>
            <person name="Simon A."/>
            <person name="Yun M.H."/>
        </authorList>
    </citation>
    <scope>NUCLEOTIDE SEQUENCE</scope>
    <source>
        <strain evidence="1">20211129_DDA</strain>
        <tissue evidence="1">Liver</tissue>
    </source>
</reference>
<dbReference type="AlphaFoldDB" id="A0AAV7T4E0"/>
<protein>
    <submittedName>
        <fullName evidence="1">Uncharacterized protein</fullName>
    </submittedName>
</protein>
<dbReference type="Proteomes" id="UP001066276">
    <property type="component" value="Chromosome 4_1"/>
</dbReference>
<sequence>MPHCRGRGAAVQRIQTRFGPCGKKDVLEEAKDWPPRQYFMDSGGTSEEYTLLHSKRGRALAYDNKEDPRINRSLARGLIWLVESGYGA</sequence>
<gene>
    <name evidence="1" type="ORF">NDU88_002693</name>
</gene>
<name>A0AAV7T4E0_PLEWA</name>
<evidence type="ECO:0000313" key="2">
    <source>
        <dbReference type="Proteomes" id="UP001066276"/>
    </source>
</evidence>
<evidence type="ECO:0000313" key="1">
    <source>
        <dbReference type="EMBL" id="KAJ1170822.1"/>
    </source>
</evidence>
<comment type="caution">
    <text evidence="1">The sequence shown here is derived from an EMBL/GenBank/DDBJ whole genome shotgun (WGS) entry which is preliminary data.</text>
</comment>
<keyword evidence="2" id="KW-1185">Reference proteome</keyword>
<organism evidence="1 2">
    <name type="scientific">Pleurodeles waltl</name>
    <name type="common">Iberian ribbed newt</name>
    <dbReference type="NCBI Taxonomy" id="8319"/>
    <lineage>
        <taxon>Eukaryota</taxon>
        <taxon>Metazoa</taxon>
        <taxon>Chordata</taxon>
        <taxon>Craniata</taxon>
        <taxon>Vertebrata</taxon>
        <taxon>Euteleostomi</taxon>
        <taxon>Amphibia</taxon>
        <taxon>Batrachia</taxon>
        <taxon>Caudata</taxon>
        <taxon>Salamandroidea</taxon>
        <taxon>Salamandridae</taxon>
        <taxon>Pleurodelinae</taxon>
        <taxon>Pleurodeles</taxon>
    </lineage>
</organism>
<dbReference type="EMBL" id="JANPWB010000007">
    <property type="protein sequence ID" value="KAJ1170822.1"/>
    <property type="molecule type" value="Genomic_DNA"/>
</dbReference>
<proteinExistence type="predicted"/>